<feature type="transmembrane region" description="Helical" evidence="9">
    <location>
        <begin position="98"/>
        <end position="124"/>
    </location>
</feature>
<keyword evidence="8 9" id="KW-0472">Membrane</keyword>
<evidence type="ECO:0000256" key="3">
    <source>
        <dbReference type="ARBA" id="ARBA00022448"/>
    </source>
</evidence>
<evidence type="ECO:0000256" key="8">
    <source>
        <dbReference type="ARBA" id="ARBA00023136"/>
    </source>
</evidence>
<keyword evidence="4" id="KW-1003">Cell membrane</keyword>
<keyword evidence="6 9" id="KW-0812">Transmembrane</keyword>
<evidence type="ECO:0000313" key="10">
    <source>
        <dbReference type="EMBL" id="ACM33181.1"/>
    </source>
</evidence>
<protein>
    <recommendedName>
        <fullName evidence="2">Lipopolysaccharide export system permease protein LptF</fullName>
    </recommendedName>
</protein>
<evidence type="ECO:0000256" key="4">
    <source>
        <dbReference type="ARBA" id="ARBA00022475"/>
    </source>
</evidence>
<dbReference type="AlphaFoldDB" id="A0A9J9QEC8"/>
<evidence type="ECO:0000256" key="7">
    <source>
        <dbReference type="ARBA" id="ARBA00022989"/>
    </source>
</evidence>
<dbReference type="GO" id="GO:0043190">
    <property type="term" value="C:ATP-binding cassette (ABC) transporter complex"/>
    <property type="evidence" value="ECO:0007669"/>
    <property type="project" value="InterPro"/>
</dbReference>
<dbReference type="KEGG" id="dia:Dtpsy_1724"/>
<dbReference type="PANTHER" id="PTHR33529:SF7">
    <property type="entry name" value="LIPOPOLYSACCHARIDE EXPORT SYSTEM PERMEASE PROTEIN LPTF"/>
    <property type="match status" value="1"/>
</dbReference>
<feature type="transmembrane region" description="Helical" evidence="9">
    <location>
        <begin position="52"/>
        <end position="77"/>
    </location>
</feature>
<evidence type="ECO:0000256" key="6">
    <source>
        <dbReference type="ARBA" id="ARBA00022692"/>
    </source>
</evidence>
<dbReference type="GO" id="GO:0015920">
    <property type="term" value="P:lipopolysaccharide transport"/>
    <property type="evidence" value="ECO:0007669"/>
    <property type="project" value="TreeGrafter"/>
</dbReference>
<evidence type="ECO:0000313" key="11">
    <source>
        <dbReference type="Proteomes" id="UP000000450"/>
    </source>
</evidence>
<feature type="transmembrane region" description="Helical" evidence="9">
    <location>
        <begin position="298"/>
        <end position="319"/>
    </location>
</feature>
<feature type="transmembrane region" description="Helical" evidence="9">
    <location>
        <begin position="265"/>
        <end position="286"/>
    </location>
</feature>
<sequence>MLFDSSIRKELARTFGATLVVLVTVVMTMMLIRTLGQASRGSVNPSDVMLVMGFTVLGQLPTILSLSLFVTVVGALSRMYRDSEMVIWFSAGRGLMSLLAPLFRFSWPVMLTIAALSLVVWPWANRQIQELKTQYEQRSDVDRIAPGEFQESSNGSRVFFIDKDAPDANSASNVFIATNEPNRETVTSAQSARLEIRNGERMALLSNGQRLETLRDKPGLRVSEFAEYGTLVGGGSQNDPEAASIKTRDTWELVSDPQPRHQAELGWRIGMALAALNFVVLGLAVAVVNPRAGRSTSLVFALFAFVVYYNLMTVGQTWIGVGRLGLLPFMLMLHGGTLALGLLLLAARHNHWSLRSLLGRRTA</sequence>
<keyword evidence="3" id="KW-0813">Transport</keyword>
<dbReference type="RefSeq" id="WP_015913266.1">
    <property type="nucleotide sequence ID" value="NC_011992.1"/>
</dbReference>
<dbReference type="NCBIfam" id="TIGR04407">
    <property type="entry name" value="LptF_YjgP"/>
    <property type="match status" value="1"/>
</dbReference>
<dbReference type="SUPFAM" id="SSF103473">
    <property type="entry name" value="MFS general substrate transporter"/>
    <property type="match status" value="1"/>
</dbReference>
<proteinExistence type="predicted"/>
<name>A0A9J9QEC8_ACIET</name>
<reference evidence="10 11" key="1">
    <citation type="journal article" date="2010" name="J. Bacteriol.">
        <title>Completed genome sequence of the anaerobic iron-oxidizing bacterium Acidovorax ebreus strain TPSY.</title>
        <authorList>
            <person name="Byrne-Bailey K.G."/>
            <person name="Weber K.A."/>
            <person name="Chair A.H."/>
            <person name="Bose S."/>
            <person name="Knox T."/>
            <person name="Spanbauer T.L."/>
            <person name="Chertkov O."/>
            <person name="Coates J.D."/>
        </authorList>
    </citation>
    <scope>NUCLEOTIDE SEQUENCE [LARGE SCALE GENOMIC DNA]</scope>
    <source>
        <strain evidence="10 11">TPSY</strain>
    </source>
</reference>
<comment type="subcellular location">
    <subcellularLocation>
        <location evidence="1">Cell inner membrane</location>
        <topology evidence="1">Multi-pass membrane protein</topology>
    </subcellularLocation>
</comment>
<keyword evidence="7 9" id="KW-1133">Transmembrane helix</keyword>
<dbReference type="PANTHER" id="PTHR33529">
    <property type="entry name" value="SLR0882 PROTEIN-RELATED"/>
    <property type="match status" value="1"/>
</dbReference>
<accession>A0A9J9QEC8</accession>
<feature type="transmembrane region" description="Helical" evidence="9">
    <location>
        <begin position="12"/>
        <end position="32"/>
    </location>
</feature>
<dbReference type="InterPro" id="IPR036259">
    <property type="entry name" value="MFS_trans_sf"/>
</dbReference>
<dbReference type="InterPro" id="IPR030922">
    <property type="entry name" value="LptF"/>
</dbReference>
<feature type="transmembrane region" description="Helical" evidence="9">
    <location>
        <begin position="325"/>
        <end position="347"/>
    </location>
</feature>
<dbReference type="Proteomes" id="UP000000450">
    <property type="component" value="Chromosome"/>
</dbReference>
<evidence type="ECO:0000256" key="1">
    <source>
        <dbReference type="ARBA" id="ARBA00004429"/>
    </source>
</evidence>
<gene>
    <name evidence="10" type="ordered locus">Dtpsy_1724</name>
</gene>
<keyword evidence="5" id="KW-0997">Cell inner membrane</keyword>
<evidence type="ECO:0000256" key="5">
    <source>
        <dbReference type="ARBA" id="ARBA00022519"/>
    </source>
</evidence>
<dbReference type="GO" id="GO:0055085">
    <property type="term" value="P:transmembrane transport"/>
    <property type="evidence" value="ECO:0007669"/>
    <property type="project" value="InterPro"/>
</dbReference>
<evidence type="ECO:0000256" key="2">
    <source>
        <dbReference type="ARBA" id="ARBA00014213"/>
    </source>
</evidence>
<keyword evidence="11" id="KW-1185">Reference proteome</keyword>
<evidence type="ECO:0000256" key="9">
    <source>
        <dbReference type="SAM" id="Phobius"/>
    </source>
</evidence>
<organism evidence="10 11">
    <name type="scientific">Acidovorax ebreus (strain TPSY)</name>
    <name type="common">Diaphorobacter sp. (strain TPSY)</name>
    <dbReference type="NCBI Taxonomy" id="535289"/>
    <lineage>
        <taxon>Bacteria</taxon>
        <taxon>Pseudomonadati</taxon>
        <taxon>Pseudomonadota</taxon>
        <taxon>Betaproteobacteria</taxon>
        <taxon>Burkholderiales</taxon>
        <taxon>Comamonadaceae</taxon>
        <taxon>Diaphorobacter</taxon>
    </lineage>
</organism>
<dbReference type="InterPro" id="IPR005495">
    <property type="entry name" value="LptG/LptF_permease"/>
</dbReference>
<dbReference type="Pfam" id="PF03739">
    <property type="entry name" value="LptF_LptG"/>
    <property type="match status" value="1"/>
</dbReference>
<dbReference type="EMBL" id="CP001392">
    <property type="protein sequence ID" value="ACM33181.1"/>
    <property type="molecule type" value="Genomic_DNA"/>
</dbReference>